<organism evidence="3 4">
    <name type="scientific">Trematosphaeria pertusa</name>
    <dbReference type="NCBI Taxonomy" id="390896"/>
    <lineage>
        <taxon>Eukaryota</taxon>
        <taxon>Fungi</taxon>
        <taxon>Dikarya</taxon>
        <taxon>Ascomycota</taxon>
        <taxon>Pezizomycotina</taxon>
        <taxon>Dothideomycetes</taxon>
        <taxon>Pleosporomycetidae</taxon>
        <taxon>Pleosporales</taxon>
        <taxon>Massarineae</taxon>
        <taxon>Trematosphaeriaceae</taxon>
        <taxon>Trematosphaeria</taxon>
    </lineage>
</organism>
<feature type="transmembrane region" description="Helical" evidence="2">
    <location>
        <begin position="586"/>
        <end position="608"/>
    </location>
</feature>
<keyword evidence="2" id="KW-0812">Transmembrane</keyword>
<feature type="transmembrane region" description="Helical" evidence="2">
    <location>
        <begin position="247"/>
        <end position="271"/>
    </location>
</feature>
<dbReference type="AlphaFoldDB" id="A0A6A6IVW7"/>
<dbReference type="GeneID" id="54588490"/>
<evidence type="ECO:0000313" key="4">
    <source>
        <dbReference type="Proteomes" id="UP000800094"/>
    </source>
</evidence>
<keyword evidence="2" id="KW-0472">Membrane</keyword>
<feature type="compositionally biased region" description="Low complexity" evidence="1">
    <location>
        <begin position="64"/>
        <end position="89"/>
    </location>
</feature>
<feature type="transmembrane region" description="Helical" evidence="2">
    <location>
        <begin position="127"/>
        <end position="148"/>
    </location>
</feature>
<evidence type="ECO:0000256" key="2">
    <source>
        <dbReference type="SAM" id="Phobius"/>
    </source>
</evidence>
<dbReference type="PANTHER" id="PTHR37544:SF3">
    <property type="entry name" value="SPRAY"/>
    <property type="match status" value="1"/>
</dbReference>
<dbReference type="InterPro" id="IPR021840">
    <property type="entry name" value="DUF3433"/>
</dbReference>
<feature type="compositionally biased region" description="Low complexity" evidence="1">
    <location>
        <begin position="15"/>
        <end position="43"/>
    </location>
</feature>
<keyword evidence="2" id="KW-1133">Transmembrane helix</keyword>
<protein>
    <submittedName>
        <fullName evidence="3">Uncharacterized protein</fullName>
    </submittedName>
</protein>
<dbReference type="PANTHER" id="PTHR37544">
    <property type="entry name" value="SPRAY-RELATED"/>
    <property type="match status" value="1"/>
</dbReference>
<gene>
    <name evidence="3" type="ORF">BU26DRAFT_600207</name>
</gene>
<proteinExistence type="predicted"/>
<dbReference type="Pfam" id="PF11915">
    <property type="entry name" value="DUF3433"/>
    <property type="match status" value="1"/>
</dbReference>
<name>A0A6A6IVW7_9PLEO</name>
<evidence type="ECO:0000256" key="1">
    <source>
        <dbReference type="SAM" id="MobiDB-lite"/>
    </source>
</evidence>
<sequence>MVQIVSNRGPEGNMPSRSSTPTTPSAGEASAASLAGPAPRRSPVSGLSLVRPNADASYGPSEGSSCSAATTTASTQASTTPTTPDATQAHLNGTSSNPPPSVTPAQPNIQPNRPAEEWRSWKIQYPYLTVLLLLSAGFIVAIAALTAISRRDSGFVRQSQPPGFLQRNPGLRKAIWEQGIFYTAFPAFIMTVYRTMWDATVMAFADRQPYVDLMKPGGRHPKRTILLDYKMEPLLHRWILAFQNKHFLLSACMLSSLVLSFGIVPLTSFLFTMDSSLSNSTFPLTTDTYFNGTIVPQFPVFSNEPNVRLILDTAAGLRVQNLSLPPRTDGTFAFPHFTLQVDVGSSNVSLETAAYGVDSGCIEIPELEYDKEIRWYENKISIDVRTIDRMCAISGTLDIRPNPFSPDIWLSSWHTPTCSEAAGWTRMSLLAARYDKASQTVQDLSFLSCNSWYFATAGYLMERSEPGLSPRLQRFDEDAQQRMKLDWQETYVSRVFLEKEVHNLRYLDPSTTVDGNEFAKYVYRMAQHENPKEPLEPKALVTAAQTLYETVYAVFASVHLFKERDIPFNGTGVYMIEERRLFVQPVVAYIILGVLSATAVLIACLFLYSQQRSMLKEEPFGLLSYAGILYRSEINTNMMREIVCNRHDPGTARGSAKKMYHLDQILSLVLMLAAQSTSILAYSKPNGTAPCPSAANIPIGYVRTYSAYACRGDLETFSNVTSGICIDAKNFTTVRGYRTGNPPEGVECSFNFYAAPGCKGSFVSAGKDTDGSNNWVECVRNFVNPYGDVVETGSSFMYACYSRLDGGG</sequence>
<reference evidence="3" key="1">
    <citation type="journal article" date="2020" name="Stud. Mycol.">
        <title>101 Dothideomycetes genomes: a test case for predicting lifestyles and emergence of pathogens.</title>
        <authorList>
            <person name="Haridas S."/>
            <person name="Albert R."/>
            <person name="Binder M."/>
            <person name="Bloem J."/>
            <person name="Labutti K."/>
            <person name="Salamov A."/>
            <person name="Andreopoulos B."/>
            <person name="Baker S."/>
            <person name="Barry K."/>
            <person name="Bills G."/>
            <person name="Bluhm B."/>
            <person name="Cannon C."/>
            <person name="Castanera R."/>
            <person name="Culley D."/>
            <person name="Daum C."/>
            <person name="Ezra D."/>
            <person name="Gonzalez J."/>
            <person name="Henrissat B."/>
            <person name="Kuo A."/>
            <person name="Liang C."/>
            <person name="Lipzen A."/>
            <person name="Lutzoni F."/>
            <person name="Magnuson J."/>
            <person name="Mondo S."/>
            <person name="Nolan M."/>
            <person name="Ohm R."/>
            <person name="Pangilinan J."/>
            <person name="Park H.-J."/>
            <person name="Ramirez L."/>
            <person name="Alfaro M."/>
            <person name="Sun H."/>
            <person name="Tritt A."/>
            <person name="Yoshinaga Y."/>
            <person name="Zwiers L.-H."/>
            <person name="Turgeon B."/>
            <person name="Goodwin S."/>
            <person name="Spatafora J."/>
            <person name="Crous P."/>
            <person name="Grigoriev I."/>
        </authorList>
    </citation>
    <scope>NUCLEOTIDE SEQUENCE</scope>
    <source>
        <strain evidence="3">CBS 122368</strain>
    </source>
</reference>
<dbReference type="OrthoDB" id="3522351at2759"/>
<feature type="region of interest" description="Disordered" evidence="1">
    <location>
        <begin position="1"/>
        <end position="113"/>
    </location>
</feature>
<keyword evidence="4" id="KW-1185">Reference proteome</keyword>
<accession>A0A6A6IVW7</accession>
<dbReference type="RefSeq" id="XP_033689520.1">
    <property type="nucleotide sequence ID" value="XM_033835160.1"/>
</dbReference>
<dbReference type="EMBL" id="ML987190">
    <property type="protein sequence ID" value="KAF2254516.1"/>
    <property type="molecule type" value="Genomic_DNA"/>
</dbReference>
<dbReference type="Proteomes" id="UP000800094">
    <property type="component" value="Unassembled WGS sequence"/>
</dbReference>
<evidence type="ECO:0000313" key="3">
    <source>
        <dbReference type="EMBL" id="KAF2254516.1"/>
    </source>
</evidence>